<dbReference type="PANTHER" id="PTHR34047:SF8">
    <property type="entry name" value="PROTEIN YKFC"/>
    <property type="match status" value="1"/>
</dbReference>
<dbReference type="Gene3D" id="3.30.70.270">
    <property type="match status" value="1"/>
</dbReference>
<evidence type="ECO:0000259" key="1">
    <source>
        <dbReference type="PROSITE" id="PS50878"/>
    </source>
</evidence>
<dbReference type="InterPro" id="IPR000477">
    <property type="entry name" value="RT_dom"/>
</dbReference>
<feature type="domain" description="Reverse transcriptase" evidence="1">
    <location>
        <begin position="1"/>
        <end position="288"/>
    </location>
</feature>
<keyword evidence="3" id="KW-1185">Reference proteome</keyword>
<dbReference type="PANTHER" id="PTHR34047">
    <property type="entry name" value="NUCLEAR INTRON MATURASE 1, MITOCHONDRIAL-RELATED"/>
    <property type="match status" value="1"/>
</dbReference>
<name>A0ABY4RMQ2_9BACL</name>
<dbReference type="EMBL" id="CP027059">
    <property type="protein sequence ID" value="UQZ83342.1"/>
    <property type="molecule type" value="Genomic_DNA"/>
</dbReference>
<gene>
    <name evidence="2" type="primary">ltrA_2</name>
    <name evidence="2" type="ORF">SK3146_02529</name>
</gene>
<sequence>MKTYTDLFKEIVSFENLEAAYRSASKLKRYRTDVLKFTRNLEENLINIQNELIHKTYEVGRYREFYVYEPKKRLIMALPFKDRVVQWAIYRVIEPLLDRQFIFDSYACRQGKGVQKAADRMQYWIRRLWRQHGNAYYLKLDISKYFYRVDHDVLLSILERKFADPDLMWLLEKIVRSEHTEFGIPLGDHGFDQGRIEGIGMPIGNLSSQLFANLYLNELDQFAKHQLRLKCYIRYMDDIVALHPSKELLHQARREIERFLEDKLRLTLNNKTAIRPIHTGVEFCGFRIWGTHRKIRKGTVRKIKGGLRFLQRAYARGDKSLDEVNSAIQSYIGYLKHADTFNLRKRIFHRAVFTKGNPENPSHFCQKS</sequence>
<accession>A0ABY4RMQ2</accession>
<dbReference type="InterPro" id="IPR043502">
    <property type="entry name" value="DNA/RNA_pol_sf"/>
</dbReference>
<dbReference type="PROSITE" id="PS50878">
    <property type="entry name" value="RT_POL"/>
    <property type="match status" value="1"/>
</dbReference>
<protein>
    <submittedName>
        <fullName evidence="2">Group II intron-encoded protein LtrA</fullName>
    </submittedName>
</protein>
<evidence type="ECO:0000313" key="2">
    <source>
        <dbReference type="EMBL" id="UQZ83342.1"/>
    </source>
</evidence>
<dbReference type="InterPro" id="IPR051083">
    <property type="entry name" value="GrpII_Intron_Splice-Mob/Def"/>
</dbReference>
<dbReference type="Pfam" id="PF00078">
    <property type="entry name" value="RVT_1"/>
    <property type="match status" value="1"/>
</dbReference>
<organism evidence="2 3">
    <name type="scientific">Paenibacillus konkukensis</name>
    <dbReference type="NCBI Taxonomy" id="2020716"/>
    <lineage>
        <taxon>Bacteria</taxon>
        <taxon>Bacillati</taxon>
        <taxon>Bacillota</taxon>
        <taxon>Bacilli</taxon>
        <taxon>Bacillales</taxon>
        <taxon>Paenibacillaceae</taxon>
        <taxon>Paenibacillus</taxon>
    </lineage>
</organism>
<dbReference type="InterPro" id="IPR043128">
    <property type="entry name" value="Rev_trsase/Diguanyl_cyclase"/>
</dbReference>
<evidence type="ECO:0000313" key="3">
    <source>
        <dbReference type="Proteomes" id="UP001057134"/>
    </source>
</evidence>
<proteinExistence type="predicted"/>
<reference evidence="2" key="1">
    <citation type="submission" date="2018-02" db="EMBL/GenBank/DDBJ databases">
        <authorList>
            <person name="Kim S.-K."/>
            <person name="Jung H.-I."/>
            <person name="Lee S.-W."/>
        </authorList>
    </citation>
    <scope>NUCLEOTIDE SEQUENCE</scope>
    <source>
        <strain evidence="2">SK3146</strain>
    </source>
</reference>
<dbReference type="CDD" id="cd01651">
    <property type="entry name" value="RT_G2_intron"/>
    <property type="match status" value="1"/>
</dbReference>
<dbReference type="SUPFAM" id="SSF56672">
    <property type="entry name" value="DNA/RNA polymerases"/>
    <property type="match status" value="1"/>
</dbReference>
<dbReference type="Proteomes" id="UP001057134">
    <property type="component" value="Chromosome"/>
</dbReference>
<reference evidence="2" key="2">
    <citation type="journal article" date="2021" name="J Anim Sci Technol">
        <title>Complete genome sequence of Paenibacillus konkukensis sp. nov. SK3146 as a potential probiotic strain.</title>
        <authorList>
            <person name="Jung H.I."/>
            <person name="Park S."/>
            <person name="Niu K.M."/>
            <person name="Lee S.W."/>
            <person name="Kothari D."/>
            <person name="Yi K.J."/>
            <person name="Kim S.K."/>
        </authorList>
    </citation>
    <scope>NUCLEOTIDE SEQUENCE</scope>
    <source>
        <strain evidence="2">SK3146</strain>
    </source>
</reference>